<dbReference type="RefSeq" id="WP_179753467.1">
    <property type="nucleotide sequence ID" value="NZ_BAAAGN010000016.1"/>
</dbReference>
<evidence type="ECO:0000313" key="2">
    <source>
        <dbReference type="Proteomes" id="UP000521922"/>
    </source>
</evidence>
<keyword evidence="2" id="KW-1185">Reference proteome</keyword>
<protein>
    <submittedName>
        <fullName evidence="1">Very-short-patch-repair endonuclease</fullName>
    </submittedName>
</protein>
<dbReference type="Proteomes" id="UP000521922">
    <property type="component" value="Unassembled WGS sequence"/>
</dbReference>
<dbReference type="GO" id="GO:0004519">
    <property type="term" value="F:endonuclease activity"/>
    <property type="evidence" value="ECO:0007669"/>
    <property type="project" value="UniProtKB-KW"/>
</dbReference>
<organism evidence="1 2">
    <name type="scientific">Kineococcus aurantiacus</name>
    <dbReference type="NCBI Taxonomy" id="37633"/>
    <lineage>
        <taxon>Bacteria</taxon>
        <taxon>Bacillati</taxon>
        <taxon>Actinomycetota</taxon>
        <taxon>Actinomycetes</taxon>
        <taxon>Kineosporiales</taxon>
        <taxon>Kineosporiaceae</taxon>
        <taxon>Kineococcus</taxon>
    </lineage>
</organism>
<proteinExistence type="predicted"/>
<name>A0A7Y9DN07_9ACTN</name>
<sequence>MSPPPRTADLAHRLVDLSLDDADRIAALAQALPAGAAISRRTAAALHGFHVFSHRERHERLPLECTVPRGAERVRRPGVLSCTSTLRGDVTSLGGLPVTTVQRTVLDIARYCVPDVAIAMLDRALRQGLRDRDDLLDRLEEVRGDRGVGQARHLLRAADAGSESPGESACRLRLVDAGFDRPQTQIRVERPNGRHYRLDTGWEERRLAVEYDGFEPHAGPVAFARDTRRRAWLAGQGWTVLVAHSGHVFGRAMDLELAVGEILGVAPRNRRRTW</sequence>
<reference evidence="1 2" key="1">
    <citation type="submission" date="2020-07" db="EMBL/GenBank/DDBJ databases">
        <title>Sequencing the genomes of 1000 actinobacteria strains.</title>
        <authorList>
            <person name="Klenk H.-P."/>
        </authorList>
    </citation>
    <scope>NUCLEOTIDE SEQUENCE [LARGE SCALE GENOMIC DNA]</scope>
    <source>
        <strain evidence="1 2">DSM 7487</strain>
    </source>
</reference>
<comment type="caution">
    <text evidence="1">The sequence shown here is derived from an EMBL/GenBank/DDBJ whole genome shotgun (WGS) entry which is preliminary data.</text>
</comment>
<dbReference type="SUPFAM" id="SSF52980">
    <property type="entry name" value="Restriction endonuclease-like"/>
    <property type="match status" value="1"/>
</dbReference>
<dbReference type="EMBL" id="JACCBB010000001">
    <property type="protein sequence ID" value="NYD23612.1"/>
    <property type="molecule type" value="Genomic_DNA"/>
</dbReference>
<dbReference type="Gene3D" id="3.40.960.10">
    <property type="entry name" value="VSR Endonuclease"/>
    <property type="match status" value="1"/>
</dbReference>
<keyword evidence="1" id="KW-0255">Endonuclease</keyword>
<evidence type="ECO:0000313" key="1">
    <source>
        <dbReference type="EMBL" id="NYD23612.1"/>
    </source>
</evidence>
<dbReference type="AlphaFoldDB" id="A0A7Y9DN07"/>
<keyword evidence="1" id="KW-0378">Hydrolase</keyword>
<keyword evidence="1" id="KW-0540">Nuclease</keyword>
<dbReference type="InterPro" id="IPR011335">
    <property type="entry name" value="Restrct_endonuc-II-like"/>
</dbReference>
<gene>
    <name evidence="1" type="ORF">BJ968_003152</name>
</gene>
<accession>A0A7Y9DN07</accession>